<feature type="region of interest" description="Disordered" evidence="1">
    <location>
        <begin position="1"/>
        <end position="71"/>
    </location>
</feature>
<dbReference type="AlphaFoldDB" id="A0AAV7W8I7"/>
<dbReference type="Proteomes" id="UP001066276">
    <property type="component" value="Chromosome 1_2"/>
</dbReference>
<comment type="caution">
    <text evidence="2">The sequence shown here is derived from an EMBL/GenBank/DDBJ whole genome shotgun (WGS) entry which is preliminary data.</text>
</comment>
<sequence length="129" mass="13548">MFGGLRSSSLVKSPGPAGLAPTGGPPRQDPASTARAECRTPLPRPAGPNRTCRSSARSDAPSPPIKEARSRCLPSSVWRHLVASPHNHQGDRHSSPGSSFFLGPSHDAPQLSSQGVHAKRVLKFALSLC</sequence>
<gene>
    <name evidence="2" type="ORF">NDU88_005684</name>
</gene>
<evidence type="ECO:0000256" key="1">
    <source>
        <dbReference type="SAM" id="MobiDB-lite"/>
    </source>
</evidence>
<accession>A0AAV7W8I7</accession>
<name>A0AAV7W8I7_PLEWA</name>
<organism evidence="2 3">
    <name type="scientific">Pleurodeles waltl</name>
    <name type="common">Iberian ribbed newt</name>
    <dbReference type="NCBI Taxonomy" id="8319"/>
    <lineage>
        <taxon>Eukaryota</taxon>
        <taxon>Metazoa</taxon>
        <taxon>Chordata</taxon>
        <taxon>Craniata</taxon>
        <taxon>Vertebrata</taxon>
        <taxon>Euteleostomi</taxon>
        <taxon>Amphibia</taxon>
        <taxon>Batrachia</taxon>
        <taxon>Caudata</taxon>
        <taxon>Salamandroidea</taxon>
        <taxon>Salamandridae</taxon>
        <taxon>Pleurodelinae</taxon>
        <taxon>Pleurodeles</taxon>
    </lineage>
</organism>
<dbReference type="EMBL" id="JANPWB010000002">
    <property type="protein sequence ID" value="KAJ1210318.1"/>
    <property type="molecule type" value="Genomic_DNA"/>
</dbReference>
<keyword evidence="3" id="KW-1185">Reference proteome</keyword>
<reference evidence="2" key="1">
    <citation type="journal article" date="2022" name="bioRxiv">
        <title>Sequencing and chromosome-scale assembly of the giantPleurodeles waltlgenome.</title>
        <authorList>
            <person name="Brown T."/>
            <person name="Elewa A."/>
            <person name="Iarovenko S."/>
            <person name="Subramanian E."/>
            <person name="Araus A.J."/>
            <person name="Petzold A."/>
            <person name="Susuki M."/>
            <person name="Suzuki K.-i.T."/>
            <person name="Hayashi T."/>
            <person name="Toyoda A."/>
            <person name="Oliveira C."/>
            <person name="Osipova E."/>
            <person name="Leigh N.D."/>
            <person name="Simon A."/>
            <person name="Yun M.H."/>
        </authorList>
    </citation>
    <scope>NUCLEOTIDE SEQUENCE</scope>
    <source>
        <strain evidence="2">20211129_DDA</strain>
        <tissue evidence="2">Liver</tissue>
    </source>
</reference>
<feature type="compositionally biased region" description="Low complexity" evidence="1">
    <location>
        <begin position="95"/>
        <end position="106"/>
    </location>
</feature>
<protein>
    <submittedName>
        <fullName evidence="2">Uncharacterized protein</fullName>
    </submittedName>
</protein>
<feature type="compositionally biased region" description="Polar residues" evidence="1">
    <location>
        <begin position="1"/>
        <end position="11"/>
    </location>
</feature>
<evidence type="ECO:0000313" key="2">
    <source>
        <dbReference type="EMBL" id="KAJ1210318.1"/>
    </source>
</evidence>
<feature type="region of interest" description="Disordered" evidence="1">
    <location>
        <begin position="83"/>
        <end position="115"/>
    </location>
</feature>
<proteinExistence type="predicted"/>
<evidence type="ECO:0000313" key="3">
    <source>
        <dbReference type="Proteomes" id="UP001066276"/>
    </source>
</evidence>